<feature type="domain" description="SANT" evidence="3">
    <location>
        <begin position="597"/>
        <end position="648"/>
    </location>
</feature>
<dbReference type="OrthoDB" id="272624at2759"/>
<dbReference type="PANTHER" id="PTHR22929:SF0">
    <property type="entry name" value="TRANSCRIPTION FACTOR TFIIIB COMPONENT B'' HOMOLOG"/>
    <property type="match status" value="1"/>
</dbReference>
<dbReference type="CDD" id="cd00167">
    <property type="entry name" value="SANT"/>
    <property type="match status" value="1"/>
</dbReference>
<sequence>MPPSVSTISVENVYNYLQESVFHLRTSCHSHVEFLLLLTCCILDTSSFMSYTVQNCLPLLIECISVIAFPSLFPSLFPLLLQLLQWPFLFSPLCLPLFFLPCGSRLFLSPAHGLSCLLIPTTLLFFMSSVVKKSSHFVPKVKKKARRVPSLASSAALQASPPPSQASQSTQTNESAPNVSEPPEQSQNTSSFVASAGENTYVPPTPATQPSAAIDGGKIVSPLSSYSIEKTAKRASPGPEMDVDPRDASAAAELAVEDAESSDSGDHDEYGDNDIFKQPQEPRQHRRSSVAGPRRLSTISRRSGSISVAPGGLDEDSGAAPVAISIPVGKPTKRRASSSARAHKRAARASVISVPSAGAVLNEQDEIGSDSGSQRNSNPSTTAGPAHNGEAIVVGLDPETQKLRKFRASPDVEGYDDLPVAPPDLVTEISEVSQIPHKIMPGDEPYYAKVKFQPDQLRMSDLCKPLLPIGSVSENYKMAMEAKAKIAQKRQLRREAREMAKSMRISYEEAYRKVLLDGNHEFELDEEKHKGFDFDAPEEANQGTGVQVEIIDNKISVRSESMIVGGQRPATLTQNRNVTLENPFENPITSNSYTKSAHTDAWTDEEVIQLYKALSTWGTDFTFIAQLFPYRTRRQVKRKFILEEKKNPELVELALRRKLPADIREFQSAASNIKLKNVEEHEREMQELKKDHERHMEEINMERERAIKEDLEASRKREIEIRTGAKPMTRTERQREFRKNETVVGSIEDVKKTREELERAAG</sequence>
<feature type="compositionally biased region" description="Low complexity" evidence="2">
    <location>
        <begin position="152"/>
        <end position="172"/>
    </location>
</feature>
<dbReference type="InParanoid" id="C4Y7Y6"/>
<dbReference type="SMART" id="SM00717">
    <property type="entry name" value="SANT"/>
    <property type="match status" value="1"/>
</dbReference>
<feature type="region of interest" description="Disordered" evidence="2">
    <location>
        <begin position="366"/>
        <end position="389"/>
    </location>
</feature>
<feature type="coiled-coil region" evidence="1">
    <location>
        <begin position="671"/>
        <end position="709"/>
    </location>
</feature>
<dbReference type="HOGENOM" id="CLU_021041_0_0_1"/>
<feature type="compositionally biased region" description="Polar residues" evidence="2">
    <location>
        <begin position="173"/>
        <end position="193"/>
    </location>
</feature>
<dbReference type="GO" id="GO:0001156">
    <property type="term" value="F:TFIIIC-class transcription factor complex binding"/>
    <property type="evidence" value="ECO:0007669"/>
    <property type="project" value="TreeGrafter"/>
</dbReference>
<dbReference type="Pfam" id="PF15963">
    <property type="entry name" value="Myb_DNA-bind_7"/>
    <property type="match status" value="1"/>
</dbReference>
<dbReference type="GeneID" id="8495799"/>
<reference evidence="4 5" key="1">
    <citation type="journal article" date="2009" name="Nature">
        <title>Evolution of pathogenicity and sexual reproduction in eight Candida genomes.</title>
        <authorList>
            <person name="Butler G."/>
            <person name="Rasmussen M.D."/>
            <person name="Lin M.F."/>
            <person name="Santos M.A."/>
            <person name="Sakthikumar S."/>
            <person name="Munro C.A."/>
            <person name="Rheinbay E."/>
            <person name="Grabherr M."/>
            <person name="Forche A."/>
            <person name="Reedy J.L."/>
            <person name="Agrafioti I."/>
            <person name="Arnaud M.B."/>
            <person name="Bates S."/>
            <person name="Brown A.J."/>
            <person name="Brunke S."/>
            <person name="Costanzo M.C."/>
            <person name="Fitzpatrick D.A."/>
            <person name="de Groot P.W."/>
            <person name="Harris D."/>
            <person name="Hoyer L.L."/>
            <person name="Hube B."/>
            <person name="Klis F.M."/>
            <person name="Kodira C."/>
            <person name="Lennard N."/>
            <person name="Logue M.E."/>
            <person name="Martin R."/>
            <person name="Neiman A.M."/>
            <person name="Nikolaou E."/>
            <person name="Quail M.A."/>
            <person name="Quinn J."/>
            <person name="Santos M.C."/>
            <person name="Schmitzberger F.F."/>
            <person name="Sherlock G."/>
            <person name="Shah P."/>
            <person name="Silverstein K.A."/>
            <person name="Skrzypek M.S."/>
            <person name="Soll D."/>
            <person name="Staggs R."/>
            <person name="Stansfield I."/>
            <person name="Stumpf M.P."/>
            <person name="Sudbery P.E."/>
            <person name="Srikantha T."/>
            <person name="Zeng Q."/>
            <person name="Berman J."/>
            <person name="Berriman M."/>
            <person name="Heitman J."/>
            <person name="Gow N.A."/>
            <person name="Lorenz M.C."/>
            <person name="Birren B.W."/>
            <person name="Kellis M."/>
            <person name="Cuomo C.A."/>
        </authorList>
    </citation>
    <scope>NUCLEOTIDE SEQUENCE [LARGE SCALE GENOMIC DNA]</scope>
    <source>
        <strain evidence="4 5">ATCC 42720</strain>
    </source>
</reference>
<evidence type="ECO:0000313" key="4">
    <source>
        <dbReference type="EMBL" id="EEQ40186.1"/>
    </source>
</evidence>
<name>C4Y7Y6_CLAL4</name>
<dbReference type="Proteomes" id="UP000007703">
    <property type="component" value="Unassembled WGS sequence"/>
</dbReference>
<evidence type="ECO:0000256" key="1">
    <source>
        <dbReference type="SAM" id="Coils"/>
    </source>
</evidence>
<dbReference type="VEuPathDB" id="FungiDB:CLUG_04314"/>
<proteinExistence type="predicted"/>
<dbReference type="PROSITE" id="PS51293">
    <property type="entry name" value="SANT"/>
    <property type="match status" value="1"/>
</dbReference>
<protein>
    <recommendedName>
        <fullName evidence="3">SANT domain-containing protein</fullName>
    </recommendedName>
</protein>
<feature type="compositionally biased region" description="Polar residues" evidence="2">
    <location>
        <begin position="370"/>
        <end position="383"/>
    </location>
</feature>
<dbReference type="EMBL" id="CH408080">
    <property type="protein sequence ID" value="EEQ40186.1"/>
    <property type="molecule type" value="Genomic_DNA"/>
</dbReference>
<dbReference type="InterPro" id="IPR009057">
    <property type="entry name" value="Homeodomain-like_sf"/>
</dbReference>
<dbReference type="GO" id="GO:0070898">
    <property type="term" value="P:RNA polymerase III preinitiation complex assembly"/>
    <property type="evidence" value="ECO:0007669"/>
    <property type="project" value="TreeGrafter"/>
</dbReference>
<dbReference type="SUPFAM" id="SSF46689">
    <property type="entry name" value="Homeodomain-like"/>
    <property type="match status" value="1"/>
</dbReference>
<evidence type="ECO:0000313" key="5">
    <source>
        <dbReference type="Proteomes" id="UP000007703"/>
    </source>
</evidence>
<evidence type="ECO:0000259" key="3">
    <source>
        <dbReference type="PROSITE" id="PS51293"/>
    </source>
</evidence>
<dbReference type="PANTHER" id="PTHR22929">
    <property type="entry name" value="RNA POLYMERASE III TRANSCRIPTION INITIATION FACTOR B"/>
    <property type="match status" value="1"/>
</dbReference>
<feature type="compositionally biased region" description="Polar residues" evidence="2">
    <location>
        <begin position="297"/>
        <end position="306"/>
    </location>
</feature>
<accession>C4Y7Y6</accession>
<feature type="compositionally biased region" description="Basic residues" evidence="2">
    <location>
        <begin position="331"/>
        <end position="347"/>
    </location>
</feature>
<dbReference type="Gene3D" id="1.10.10.60">
    <property type="entry name" value="Homeodomain-like"/>
    <property type="match status" value="1"/>
</dbReference>
<gene>
    <name evidence="4" type="ORF">CLUG_04314</name>
</gene>
<keyword evidence="1" id="KW-0175">Coiled coil</keyword>
<dbReference type="GO" id="GO:0000126">
    <property type="term" value="C:transcription factor TFIIIB complex"/>
    <property type="evidence" value="ECO:0007669"/>
    <property type="project" value="TreeGrafter"/>
</dbReference>
<feature type="region of interest" description="Disordered" evidence="2">
    <location>
        <begin position="230"/>
        <end position="349"/>
    </location>
</feature>
<dbReference type="KEGG" id="clu:CLUG_04314"/>
<dbReference type="STRING" id="306902.C4Y7Y6"/>
<dbReference type="InterPro" id="IPR001005">
    <property type="entry name" value="SANT/Myb"/>
</dbReference>
<dbReference type="InterPro" id="IPR017884">
    <property type="entry name" value="SANT_dom"/>
</dbReference>
<dbReference type="FunCoup" id="C4Y7Y6">
    <property type="interactions" value="105"/>
</dbReference>
<feature type="region of interest" description="Disordered" evidence="2">
    <location>
        <begin position="152"/>
        <end position="216"/>
    </location>
</feature>
<organism evidence="4 5">
    <name type="scientific">Clavispora lusitaniae (strain ATCC 42720)</name>
    <name type="common">Yeast</name>
    <name type="synonym">Candida lusitaniae</name>
    <dbReference type="NCBI Taxonomy" id="306902"/>
    <lineage>
        <taxon>Eukaryota</taxon>
        <taxon>Fungi</taxon>
        <taxon>Dikarya</taxon>
        <taxon>Ascomycota</taxon>
        <taxon>Saccharomycotina</taxon>
        <taxon>Pichiomycetes</taxon>
        <taxon>Metschnikowiaceae</taxon>
        <taxon>Clavispora</taxon>
    </lineage>
</organism>
<feature type="region of interest" description="Disordered" evidence="2">
    <location>
        <begin position="718"/>
        <end position="738"/>
    </location>
</feature>
<dbReference type="AlphaFoldDB" id="C4Y7Y6"/>
<dbReference type="InterPro" id="IPR039467">
    <property type="entry name" value="TFIIIB_B''_Myb"/>
</dbReference>
<evidence type="ECO:0000256" key="2">
    <source>
        <dbReference type="SAM" id="MobiDB-lite"/>
    </source>
</evidence>
<dbReference type="OMA" id="YKALSTW"/>